<dbReference type="Proteomes" id="UP000001514">
    <property type="component" value="Unassembled WGS sequence"/>
</dbReference>
<evidence type="ECO:0000256" key="8">
    <source>
        <dbReference type="ARBA" id="ARBA00023012"/>
    </source>
</evidence>
<dbReference type="InterPro" id="IPR003661">
    <property type="entry name" value="HisK_dim/P_dom"/>
</dbReference>
<dbReference type="EMBL" id="GL377588">
    <property type="protein sequence ID" value="EFJ24882.1"/>
    <property type="molecule type" value="Genomic_DNA"/>
</dbReference>
<dbReference type="PANTHER" id="PTHR45530">
    <property type="entry name" value="SENSORY TRANSDUCTION HISTIDINE KINASE"/>
    <property type="match status" value="1"/>
</dbReference>
<dbReference type="Pfam" id="PF02518">
    <property type="entry name" value="HATPase_c"/>
    <property type="match status" value="1"/>
</dbReference>
<feature type="coiled-coil region" evidence="9">
    <location>
        <begin position="17"/>
        <end position="69"/>
    </location>
</feature>
<evidence type="ECO:0000313" key="12">
    <source>
        <dbReference type="Proteomes" id="UP000001514"/>
    </source>
</evidence>
<dbReference type="STRING" id="88036.D8RSK5"/>
<organism evidence="12">
    <name type="scientific">Selaginella moellendorffii</name>
    <name type="common">Spikemoss</name>
    <dbReference type="NCBI Taxonomy" id="88036"/>
    <lineage>
        <taxon>Eukaryota</taxon>
        <taxon>Viridiplantae</taxon>
        <taxon>Streptophyta</taxon>
        <taxon>Embryophyta</taxon>
        <taxon>Tracheophyta</taxon>
        <taxon>Lycopodiopsida</taxon>
        <taxon>Selaginellales</taxon>
        <taxon>Selaginellaceae</taxon>
        <taxon>Selaginella</taxon>
    </lineage>
</organism>
<dbReference type="SUPFAM" id="SSF55874">
    <property type="entry name" value="ATPase domain of HSP90 chaperone/DNA topoisomerase II/histidine kinase"/>
    <property type="match status" value="1"/>
</dbReference>
<keyword evidence="12" id="KW-1185">Reference proteome</keyword>
<dbReference type="GO" id="GO:0000155">
    <property type="term" value="F:phosphorelay sensor kinase activity"/>
    <property type="evidence" value="ECO:0007669"/>
    <property type="project" value="InterPro"/>
</dbReference>
<name>D8RSK5_SELML</name>
<comment type="catalytic activity">
    <reaction evidence="1">
        <text>ATP + protein L-histidine = ADP + protein N-phospho-L-histidine.</text>
        <dbReference type="EC" id="2.7.13.3"/>
    </reaction>
</comment>
<evidence type="ECO:0000256" key="5">
    <source>
        <dbReference type="ARBA" id="ARBA00022741"/>
    </source>
</evidence>
<proteinExistence type="predicted"/>
<dbReference type="InParanoid" id="D8RSK5"/>
<dbReference type="eggNOG" id="KOG0519">
    <property type="taxonomic scope" value="Eukaryota"/>
</dbReference>
<gene>
    <name evidence="11" type="ORF">SELMODRAFT_100347</name>
</gene>
<dbReference type="HOGENOM" id="CLU_000445_89_3_1"/>
<dbReference type="Gramene" id="EFJ24882">
    <property type="protein sequence ID" value="EFJ24882"/>
    <property type="gene ID" value="SELMODRAFT_100347"/>
</dbReference>
<dbReference type="AlphaFoldDB" id="D8RSK5"/>
<protein>
    <recommendedName>
        <fullName evidence="2">histidine kinase</fullName>
        <ecNumber evidence="2">2.7.13.3</ecNumber>
    </recommendedName>
</protein>
<evidence type="ECO:0000256" key="4">
    <source>
        <dbReference type="ARBA" id="ARBA00022679"/>
    </source>
</evidence>
<dbReference type="EC" id="2.7.13.3" evidence="2"/>
<keyword evidence="8" id="KW-0902">Two-component regulatory system</keyword>
<reference evidence="11 12" key="1">
    <citation type="journal article" date="2011" name="Science">
        <title>The Selaginella genome identifies genetic changes associated with the evolution of vascular plants.</title>
        <authorList>
            <person name="Banks J.A."/>
            <person name="Nishiyama T."/>
            <person name="Hasebe M."/>
            <person name="Bowman J.L."/>
            <person name="Gribskov M."/>
            <person name="dePamphilis C."/>
            <person name="Albert V.A."/>
            <person name="Aono N."/>
            <person name="Aoyama T."/>
            <person name="Ambrose B.A."/>
            <person name="Ashton N.W."/>
            <person name="Axtell M.J."/>
            <person name="Barker E."/>
            <person name="Barker M.S."/>
            <person name="Bennetzen J.L."/>
            <person name="Bonawitz N.D."/>
            <person name="Chapple C."/>
            <person name="Cheng C."/>
            <person name="Correa L.G."/>
            <person name="Dacre M."/>
            <person name="DeBarry J."/>
            <person name="Dreyer I."/>
            <person name="Elias M."/>
            <person name="Engstrom E.M."/>
            <person name="Estelle M."/>
            <person name="Feng L."/>
            <person name="Finet C."/>
            <person name="Floyd S.K."/>
            <person name="Frommer W.B."/>
            <person name="Fujita T."/>
            <person name="Gramzow L."/>
            <person name="Gutensohn M."/>
            <person name="Harholt J."/>
            <person name="Hattori M."/>
            <person name="Heyl A."/>
            <person name="Hirai T."/>
            <person name="Hiwatashi Y."/>
            <person name="Ishikawa M."/>
            <person name="Iwata M."/>
            <person name="Karol K.G."/>
            <person name="Koehler B."/>
            <person name="Kolukisaoglu U."/>
            <person name="Kubo M."/>
            <person name="Kurata T."/>
            <person name="Lalonde S."/>
            <person name="Li K."/>
            <person name="Li Y."/>
            <person name="Litt A."/>
            <person name="Lyons E."/>
            <person name="Manning G."/>
            <person name="Maruyama T."/>
            <person name="Michael T.P."/>
            <person name="Mikami K."/>
            <person name="Miyazaki S."/>
            <person name="Morinaga S."/>
            <person name="Murata T."/>
            <person name="Mueller-Roeber B."/>
            <person name="Nelson D.R."/>
            <person name="Obara M."/>
            <person name="Oguri Y."/>
            <person name="Olmstead R.G."/>
            <person name="Onodera N."/>
            <person name="Petersen B.L."/>
            <person name="Pils B."/>
            <person name="Prigge M."/>
            <person name="Rensing S.A."/>
            <person name="Riano-Pachon D.M."/>
            <person name="Roberts A.W."/>
            <person name="Sato Y."/>
            <person name="Scheller H.V."/>
            <person name="Schulz B."/>
            <person name="Schulz C."/>
            <person name="Shakirov E.V."/>
            <person name="Shibagaki N."/>
            <person name="Shinohara N."/>
            <person name="Shippen D.E."/>
            <person name="Soerensen I."/>
            <person name="Sotooka R."/>
            <person name="Sugimoto N."/>
            <person name="Sugita M."/>
            <person name="Sumikawa N."/>
            <person name="Tanurdzic M."/>
            <person name="Theissen G."/>
            <person name="Ulvskov P."/>
            <person name="Wakazuki S."/>
            <person name="Weng J.K."/>
            <person name="Willats W.W."/>
            <person name="Wipf D."/>
            <person name="Wolf P.G."/>
            <person name="Yang L."/>
            <person name="Zimmer A.D."/>
            <person name="Zhu Q."/>
            <person name="Mitros T."/>
            <person name="Hellsten U."/>
            <person name="Loque D."/>
            <person name="Otillar R."/>
            <person name="Salamov A."/>
            <person name="Schmutz J."/>
            <person name="Shapiro H."/>
            <person name="Lindquist E."/>
            <person name="Lucas S."/>
            <person name="Rokhsar D."/>
            <person name="Grigoriev I.V."/>
        </authorList>
    </citation>
    <scope>NUCLEOTIDE SEQUENCE [LARGE SCALE GENOMIC DNA]</scope>
</reference>
<dbReference type="GO" id="GO:0005524">
    <property type="term" value="F:ATP binding"/>
    <property type="evidence" value="ECO:0007669"/>
    <property type="project" value="UniProtKB-KW"/>
</dbReference>
<dbReference type="CDD" id="cd16922">
    <property type="entry name" value="HATPase_EvgS-ArcB-TorS-like"/>
    <property type="match status" value="1"/>
</dbReference>
<evidence type="ECO:0000256" key="2">
    <source>
        <dbReference type="ARBA" id="ARBA00012438"/>
    </source>
</evidence>
<dbReference type="FunFam" id="1.10.287.130:FF:000002">
    <property type="entry name" value="Two-component osmosensing histidine kinase"/>
    <property type="match status" value="1"/>
</dbReference>
<dbReference type="Gene3D" id="1.10.287.130">
    <property type="match status" value="1"/>
</dbReference>
<evidence type="ECO:0000256" key="3">
    <source>
        <dbReference type="ARBA" id="ARBA00022553"/>
    </source>
</evidence>
<feature type="non-terminal residue" evidence="11">
    <location>
        <position position="320"/>
    </location>
</feature>
<dbReference type="InterPro" id="IPR005467">
    <property type="entry name" value="His_kinase_dom"/>
</dbReference>
<sequence length="320" mass="35213">MQVELFVSVSSAVAVSLAAAVREKHQLAKKLEKLNEELESLVLQRTHQLVKANEELQTSKQAAELASQAKSDFLANMSHEIRTPIHGILGMSALVLGTSLTDEQKENMTTVSECAELLLHIINSILDLGKIEAGRFEVELISFNLHHVLKSTVHILQPRAQAHNLRLSYEIDSAVPEFLVGDSGKLRQCLLNLVGNALKFTPEGEVRVEVSVHRFGMQDDSVLSRLNASQWSDMSEMMLEISDSGIGISKNKLKDVFKPFTQADASISRLYGGTGLGLCVVQRFVELMGGHILVESEYGKGSSFYIVLPYLLNKEGAAQE</sequence>
<keyword evidence="4" id="KW-0808">Transferase</keyword>
<dbReference type="PRINTS" id="PR00344">
    <property type="entry name" value="BCTRLSENSOR"/>
</dbReference>
<dbReference type="Gene3D" id="3.30.565.10">
    <property type="entry name" value="Histidine kinase-like ATPase, C-terminal domain"/>
    <property type="match status" value="1"/>
</dbReference>
<dbReference type="InterPro" id="IPR004358">
    <property type="entry name" value="Sig_transdc_His_kin-like_C"/>
</dbReference>
<dbReference type="SUPFAM" id="SSF47384">
    <property type="entry name" value="Homodimeric domain of signal transducing histidine kinase"/>
    <property type="match status" value="1"/>
</dbReference>
<evidence type="ECO:0000256" key="1">
    <source>
        <dbReference type="ARBA" id="ARBA00000085"/>
    </source>
</evidence>
<keyword evidence="3" id="KW-0597">Phosphoprotein</keyword>
<dbReference type="Pfam" id="PF00512">
    <property type="entry name" value="HisKA"/>
    <property type="match status" value="1"/>
</dbReference>
<keyword evidence="9" id="KW-0175">Coiled coil</keyword>
<evidence type="ECO:0000313" key="11">
    <source>
        <dbReference type="EMBL" id="EFJ24882.1"/>
    </source>
</evidence>
<keyword evidence="6" id="KW-0418">Kinase</keyword>
<evidence type="ECO:0000256" key="7">
    <source>
        <dbReference type="ARBA" id="ARBA00022840"/>
    </source>
</evidence>
<dbReference type="CDD" id="cd00082">
    <property type="entry name" value="HisKA"/>
    <property type="match status" value="1"/>
</dbReference>
<dbReference type="OMA" id="AHEMSIR"/>
<dbReference type="SMART" id="SM00388">
    <property type="entry name" value="HisKA"/>
    <property type="match status" value="1"/>
</dbReference>
<dbReference type="InterPro" id="IPR036890">
    <property type="entry name" value="HATPase_C_sf"/>
</dbReference>
<dbReference type="PROSITE" id="PS50109">
    <property type="entry name" value="HIS_KIN"/>
    <property type="match status" value="1"/>
</dbReference>
<evidence type="ECO:0000259" key="10">
    <source>
        <dbReference type="PROSITE" id="PS50109"/>
    </source>
</evidence>
<dbReference type="FunFam" id="3.30.565.10:FF:000010">
    <property type="entry name" value="Sensor histidine kinase RcsC"/>
    <property type="match status" value="1"/>
</dbReference>
<dbReference type="PANTHER" id="PTHR45530:SF3">
    <property type="entry name" value="TWO-COMPONENT SYSTEM NARL FAMILY SENSOR HISTIDINE KINASE BARA"/>
    <property type="match status" value="1"/>
</dbReference>
<dbReference type="KEGG" id="smo:SELMODRAFT_100347"/>
<feature type="domain" description="Histidine kinase" evidence="10">
    <location>
        <begin position="76"/>
        <end position="312"/>
    </location>
</feature>
<dbReference type="InterPro" id="IPR036097">
    <property type="entry name" value="HisK_dim/P_sf"/>
</dbReference>
<dbReference type="InterPro" id="IPR003594">
    <property type="entry name" value="HATPase_dom"/>
</dbReference>
<accession>D8RSK5</accession>
<dbReference type="SMART" id="SM00387">
    <property type="entry name" value="HATPase_c"/>
    <property type="match status" value="1"/>
</dbReference>
<evidence type="ECO:0000256" key="6">
    <source>
        <dbReference type="ARBA" id="ARBA00022777"/>
    </source>
</evidence>
<keyword evidence="7" id="KW-0067">ATP-binding</keyword>
<evidence type="ECO:0000256" key="9">
    <source>
        <dbReference type="SAM" id="Coils"/>
    </source>
</evidence>
<keyword evidence="5" id="KW-0547">Nucleotide-binding</keyword>